<dbReference type="Proteomes" id="UP000292547">
    <property type="component" value="Chromosome"/>
</dbReference>
<evidence type="ECO:0000256" key="1">
    <source>
        <dbReference type="SAM" id="MobiDB-lite"/>
    </source>
</evidence>
<reference evidence="2 3" key="1">
    <citation type="submission" date="2018-08" db="EMBL/GenBank/DDBJ databases">
        <title>The complete genome sequence of Streptomyces seoulensis, a pioneer strain for nickel superoxide dismutase discovery.</title>
        <authorList>
            <person name="Shin J."/>
            <person name="Lee J.-S."/>
            <person name="Lee E.-J."/>
            <person name="Youn H.-D."/>
        </authorList>
    </citation>
    <scope>NUCLEOTIDE SEQUENCE [LARGE SCALE GENOMIC DNA]</scope>
    <source>
        <strain evidence="2 3">KCTC 9819</strain>
    </source>
</reference>
<accession>A0A4P6U1T5</accession>
<dbReference type="STRING" id="73044.GCA_000725795_04343"/>
<dbReference type="AlphaFoldDB" id="A0A4P6U1T5"/>
<evidence type="ECO:0000313" key="2">
    <source>
        <dbReference type="EMBL" id="QBJ92934.1"/>
    </source>
</evidence>
<proteinExistence type="predicted"/>
<dbReference type="KEGG" id="sseo:D0Z67_23365"/>
<feature type="region of interest" description="Disordered" evidence="1">
    <location>
        <begin position="162"/>
        <end position="185"/>
    </location>
</feature>
<protein>
    <submittedName>
        <fullName evidence="2">Uncharacterized protein</fullName>
    </submittedName>
</protein>
<keyword evidence="3" id="KW-1185">Reference proteome</keyword>
<feature type="compositionally biased region" description="Basic residues" evidence="1">
    <location>
        <begin position="176"/>
        <end position="185"/>
    </location>
</feature>
<evidence type="ECO:0000313" key="3">
    <source>
        <dbReference type="Proteomes" id="UP000292547"/>
    </source>
</evidence>
<sequence>MMADMTADRAELHELLRRAGLELVGTGRVFDARPPMTAWRPVIAASTEPTLAVPDDHADLVAELNRQWHRLAVEHGVFDADGEFLISVGNQGCACWTRVRLGEQWDLAGHLGPRPGQPEFVTMSPEGESVLGLTCEEYEVWFVAVAPFGEWPEAWARGWAAERPEEREAGWDTVLRRKKGSARHP</sequence>
<organism evidence="2 3">
    <name type="scientific">Streptomyces seoulensis</name>
    <dbReference type="NCBI Taxonomy" id="73044"/>
    <lineage>
        <taxon>Bacteria</taxon>
        <taxon>Bacillati</taxon>
        <taxon>Actinomycetota</taxon>
        <taxon>Actinomycetes</taxon>
        <taxon>Kitasatosporales</taxon>
        <taxon>Streptomycetaceae</taxon>
        <taxon>Streptomyces</taxon>
    </lineage>
</organism>
<name>A0A4P6U1T5_STRSO</name>
<gene>
    <name evidence="2" type="ORF">D0Z67_23365</name>
</gene>
<dbReference type="EMBL" id="CP032229">
    <property type="protein sequence ID" value="QBJ92934.1"/>
    <property type="molecule type" value="Genomic_DNA"/>
</dbReference>